<name>A0ABV5ZYW7_9PSEU</name>
<evidence type="ECO:0000256" key="1">
    <source>
        <dbReference type="SAM" id="MobiDB-lite"/>
    </source>
</evidence>
<feature type="region of interest" description="Disordered" evidence="1">
    <location>
        <begin position="23"/>
        <end position="44"/>
    </location>
</feature>
<organism evidence="2 3">
    <name type="scientific">Allokutzneria oryzae</name>
    <dbReference type="NCBI Taxonomy" id="1378989"/>
    <lineage>
        <taxon>Bacteria</taxon>
        <taxon>Bacillati</taxon>
        <taxon>Actinomycetota</taxon>
        <taxon>Actinomycetes</taxon>
        <taxon>Pseudonocardiales</taxon>
        <taxon>Pseudonocardiaceae</taxon>
        <taxon>Allokutzneria</taxon>
    </lineage>
</organism>
<dbReference type="EMBL" id="JBHLZU010000014">
    <property type="protein sequence ID" value="MFB9905580.1"/>
    <property type="molecule type" value="Genomic_DNA"/>
</dbReference>
<sequence>MGFDSAWVGDRLSETPDALEAMWTGDPDEHRSPLWTVPQSVVHS</sequence>
<gene>
    <name evidence="2" type="ORF">ACFFQA_16730</name>
</gene>
<protein>
    <submittedName>
        <fullName evidence="2">Uncharacterized protein</fullName>
    </submittedName>
</protein>
<proteinExistence type="predicted"/>
<keyword evidence="3" id="KW-1185">Reference proteome</keyword>
<dbReference type="Proteomes" id="UP001589693">
    <property type="component" value="Unassembled WGS sequence"/>
</dbReference>
<comment type="caution">
    <text evidence="2">The sequence shown here is derived from an EMBL/GenBank/DDBJ whole genome shotgun (WGS) entry which is preliminary data.</text>
</comment>
<dbReference type="RefSeq" id="WP_377852883.1">
    <property type="nucleotide sequence ID" value="NZ_JBHLZU010000014.1"/>
</dbReference>
<reference evidence="2 3" key="1">
    <citation type="submission" date="2024-09" db="EMBL/GenBank/DDBJ databases">
        <authorList>
            <person name="Sun Q."/>
            <person name="Mori K."/>
        </authorList>
    </citation>
    <scope>NUCLEOTIDE SEQUENCE [LARGE SCALE GENOMIC DNA]</scope>
    <source>
        <strain evidence="2 3">TBRC 7907</strain>
    </source>
</reference>
<accession>A0ABV5ZYW7</accession>
<evidence type="ECO:0000313" key="3">
    <source>
        <dbReference type="Proteomes" id="UP001589693"/>
    </source>
</evidence>
<evidence type="ECO:0000313" key="2">
    <source>
        <dbReference type="EMBL" id="MFB9905580.1"/>
    </source>
</evidence>